<feature type="coiled-coil region" evidence="3">
    <location>
        <begin position="60"/>
        <end position="115"/>
    </location>
</feature>
<protein>
    <submittedName>
        <fullName evidence="4">Uncharacterized protein</fullName>
    </submittedName>
</protein>
<evidence type="ECO:0000256" key="1">
    <source>
        <dbReference type="ARBA" id="ARBA00005921"/>
    </source>
</evidence>
<dbReference type="AlphaFoldDB" id="A0ABD3RUP4"/>
<sequence length="649" mass="74047">MMDQKTWLWRKRSEKTIVGDEDEVQSLPSEKELDLQNSLKTLNHKLDSVLDECSAKDKLLQGYQKTAEDALTDKHKAEEQVLRLKQELDQVLQQKVALNSALKDTMLQLNQLRKEQDQRVGTAVFEATKEFKNAHKELEEKSSYLSNVLLVKDKLIEDLNNCKCQTEAEFEALMTRLDSVEKENAFLRYEYRSLDKELHLRNDELGYSHRSLEASQKQNLDNVKKVKKLEAECQRLRGMTRKRYCNEIPSKKLGFIVDRVKELENENNILKECLAKKEEEIACLLKAEDSGLTLSDSNEISHSHSWGPALASEMSLMDDFLEMEKLAIVAIDAPLGSSFADSDVSRTLSDLSKAIVPVGYNEFTDVGYGEKTKDSPSKFCPISGYITWKSPCSSPIDEESSNESTVRDEFRKYLGGEGPGTALGLESVQKLMLEMEKIYSNFQVEIKGLKSALKERSISSLENEIEILKETNRINEEQVENQKLINEELDTQLSVTKAKLNELLKKLSSLEVELDNKSHSCQELEETCLELHLQLESNRYSEDNEKELDNKKFQKRASLLDQMLSDDGAEVEPLKFSKSKEIISTNEANTLFLDGQGTTTKAYHETLHSMARALVIVPSKNRGKMGFLRKLILRKKKSSSKNTTLYYCK</sequence>
<proteinExistence type="inferred from homology"/>
<organism evidence="4 5">
    <name type="scientific">Penstemon smallii</name>
    <dbReference type="NCBI Taxonomy" id="265156"/>
    <lineage>
        <taxon>Eukaryota</taxon>
        <taxon>Viridiplantae</taxon>
        <taxon>Streptophyta</taxon>
        <taxon>Embryophyta</taxon>
        <taxon>Tracheophyta</taxon>
        <taxon>Spermatophyta</taxon>
        <taxon>Magnoliopsida</taxon>
        <taxon>eudicotyledons</taxon>
        <taxon>Gunneridae</taxon>
        <taxon>Pentapetalae</taxon>
        <taxon>asterids</taxon>
        <taxon>lamiids</taxon>
        <taxon>Lamiales</taxon>
        <taxon>Plantaginaceae</taxon>
        <taxon>Cheloneae</taxon>
        <taxon>Penstemon</taxon>
    </lineage>
</organism>
<dbReference type="PANTHER" id="PTHR31580">
    <property type="entry name" value="FILAMENT-LIKE PLANT PROTEIN 4"/>
    <property type="match status" value="1"/>
</dbReference>
<comment type="similarity">
    <text evidence="1">Belongs to the FPP family.</text>
</comment>
<gene>
    <name evidence="4" type="ORF">ACJIZ3_015513</name>
</gene>
<dbReference type="EMBL" id="JBJXBP010000008">
    <property type="protein sequence ID" value="KAL3814245.1"/>
    <property type="molecule type" value="Genomic_DNA"/>
</dbReference>
<reference evidence="4 5" key="1">
    <citation type="submission" date="2024-12" db="EMBL/GenBank/DDBJ databases">
        <title>The unique morphological basis and parallel evolutionary history of personate flowers in Penstemon.</title>
        <authorList>
            <person name="Depatie T.H."/>
            <person name="Wessinger C.A."/>
        </authorList>
    </citation>
    <scope>NUCLEOTIDE SEQUENCE [LARGE SCALE GENOMIC DNA]</scope>
    <source>
        <strain evidence="4">WTNN_2</strain>
        <tissue evidence="4">Leaf</tissue>
    </source>
</reference>
<dbReference type="Proteomes" id="UP001634393">
    <property type="component" value="Unassembled WGS sequence"/>
</dbReference>
<comment type="caution">
    <text evidence="4">The sequence shown here is derived from an EMBL/GenBank/DDBJ whole genome shotgun (WGS) entry which is preliminary data.</text>
</comment>
<keyword evidence="5" id="KW-1185">Reference proteome</keyword>
<name>A0ABD3RUP4_9LAMI</name>
<dbReference type="Pfam" id="PF05911">
    <property type="entry name" value="FPP"/>
    <property type="match status" value="2"/>
</dbReference>
<evidence type="ECO:0000313" key="5">
    <source>
        <dbReference type="Proteomes" id="UP001634393"/>
    </source>
</evidence>
<dbReference type="InterPro" id="IPR008587">
    <property type="entry name" value="FPP_plant"/>
</dbReference>
<keyword evidence="2 3" id="KW-0175">Coiled coil</keyword>
<evidence type="ECO:0000256" key="3">
    <source>
        <dbReference type="SAM" id="Coils"/>
    </source>
</evidence>
<evidence type="ECO:0000256" key="2">
    <source>
        <dbReference type="ARBA" id="ARBA00023054"/>
    </source>
</evidence>
<feature type="coiled-coil region" evidence="3">
    <location>
        <begin position="177"/>
        <end position="232"/>
    </location>
</feature>
<evidence type="ECO:0000313" key="4">
    <source>
        <dbReference type="EMBL" id="KAL3814245.1"/>
    </source>
</evidence>
<dbReference type="PANTHER" id="PTHR31580:SF8">
    <property type="entry name" value="FILAMENT-LIKE PROTEIN (DUF869)"/>
    <property type="match status" value="1"/>
</dbReference>
<feature type="coiled-coil region" evidence="3">
    <location>
        <begin position="451"/>
        <end position="527"/>
    </location>
</feature>
<accession>A0ABD3RUP4</accession>